<dbReference type="Gene3D" id="3.40.50.2000">
    <property type="entry name" value="Glycogen Phosphorylase B"/>
    <property type="match status" value="2"/>
</dbReference>
<evidence type="ECO:0000256" key="2">
    <source>
        <dbReference type="ARBA" id="ARBA00022679"/>
    </source>
</evidence>
<evidence type="ECO:0000256" key="1">
    <source>
        <dbReference type="ARBA" id="ARBA00022676"/>
    </source>
</evidence>
<dbReference type="InterPro" id="IPR002213">
    <property type="entry name" value="UDP_glucos_trans"/>
</dbReference>
<proteinExistence type="predicted"/>
<evidence type="ECO:0000313" key="4">
    <source>
        <dbReference type="Proteomes" id="UP000627292"/>
    </source>
</evidence>
<sequence>MDNELKMLLKGRKILFATVPADGHINPLTGLAKFLKEDMECDVRWYTSAIYREKISRLGISHYAFVTAKEITAENVNEVLVDRERITDPIKKLNYDMIHIFGERGPEYYQDLENIHKTFPFELMIADNLFTGIPFVKNLMHIPVVAIGIIPLIEKSVDVAPYGSALYPPKTDEEFASNLKMYDSFSEMMHESCKVFRAILNTYGLQTSEGSIADILLREADAYLQIGVPSFEYPRKEMGKNIEFIGALMPHVKKGSQATWTDERLHTYKKIVLVTQGTVERDINKILVPTLEAFAGTDTLVVATTGGNGTEALRKRFNAPNVIIEDYIPFQDIMPYASAFVTNGGYSGTLLGIKHRLPLVAAGVHEGKNEVCARIGYFEYGINLQTETPSAEAIRNAVNEVIENGKYRNNVARLLDEMDLYPSQALCAKAIARLLYRSPAAASKVPGLFSAV</sequence>
<gene>
    <name evidence="3" type="ORF">GCM10011379_32880</name>
</gene>
<name>A0A917J159_9BACT</name>
<protein>
    <submittedName>
        <fullName evidence="3">Glycosyl transferase</fullName>
    </submittedName>
</protein>
<dbReference type="RefSeq" id="WP_188954191.1">
    <property type="nucleotide sequence ID" value="NZ_BMIB01000003.1"/>
</dbReference>
<keyword evidence="2 3" id="KW-0808">Transferase</keyword>
<dbReference type="SUPFAM" id="SSF53756">
    <property type="entry name" value="UDP-Glycosyltransferase/glycogen phosphorylase"/>
    <property type="match status" value="1"/>
</dbReference>
<comment type="caution">
    <text evidence="3">The sequence shown here is derived from an EMBL/GenBank/DDBJ whole genome shotgun (WGS) entry which is preliminary data.</text>
</comment>
<dbReference type="PANTHER" id="PTHR48043:SF145">
    <property type="entry name" value="FI06409P-RELATED"/>
    <property type="match status" value="1"/>
</dbReference>
<dbReference type="InterPro" id="IPR050271">
    <property type="entry name" value="UDP-glycosyltransferase"/>
</dbReference>
<reference evidence="3" key="2">
    <citation type="submission" date="2020-09" db="EMBL/GenBank/DDBJ databases">
        <authorList>
            <person name="Sun Q."/>
            <person name="Zhou Y."/>
        </authorList>
    </citation>
    <scope>NUCLEOTIDE SEQUENCE</scope>
    <source>
        <strain evidence="3">CGMCC 1.15290</strain>
    </source>
</reference>
<reference evidence="3" key="1">
    <citation type="journal article" date="2014" name="Int. J. Syst. Evol. Microbiol.">
        <title>Complete genome sequence of Corynebacterium casei LMG S-19264T (=DSM 44701T), isolated from a smear-ripened cheese.</title>
        <authorList>
            <consortium name="US DOE Joint Genome Institute (JGI-PGF)"/>
            <person name="Walter F."/>
            <person name="Albersmeier A."/>
            <person name="Kalinowski J."/>
            <person name="Ruckert C."/>
        </authorList>
    </citation>
    <scope>NUCLEOTIDE SEQUENCE</scope>
    <source>
        <strain evidence="3">CGMCC 1.15290</strain>
    </source>
</reference>
<dbReference type="AlphaFoldDB" id="A0A917J159"/>
<dbReference type="GO" id="GO:0008194">
    <property type="term" value="F:UDP-glycosyltransferase activity"/>
    <property type="evidence" value="ECO:0007669"/>
    <property type="project" value="InterPro"/>
</dbReference>
<keyword evidence="1" id="KW-0328">Glycosyltransferase</keyword>
<organism evidence="3 4">
    <name type="scientific">Filimonas zeae</name>
    <dbReference type="NCBI Taxonomy" id="1737353"/>
    <lineage>
        <taxon>Bacteria</taxon>
        <taxon>Pseudomonadati</taxon>
        <taxon>Bacteroidota</taxon>
        <taxon>Chitinophagia</taxon>
        <taxon>Chitinophagales</taxon>
        <taxon>Chitinophagaceae</taxon>
        <taxon>Filimonas</taxon>
    </lineage>
</organism>
<dbReference type="PANTHER" id="PTHR48043">
    <property type="entry name" value="EG:EG0003.4 PROTEIN-RELATED"/>
    <property type="match status" value="1"/>
</dbReference>
<evidence type="ECO:0000313" key="3">
    <source>
        <dbReference type="EMBL" id="GGH72449.1"/>
    </source>
</evidence>
<dbReference type="Proteomes" id="UP000627292">
    <property type="component" value="Unassembled WGS sequence"/>
</dbReference>
<dbReference type="EMBL" id="BMIB01000003">
    <property type="protein sequence ID" value="GGH72449.1"/>
    <property type="molecule type" value="Genomic_DNA"/>
</dbReference>
<keyword evidence="4" id="KW-1185">Reference proteome</keyword>
<dbReference type="CDD" id="cd03784">
    <property type="entry name" value="GT1_Gtf-like"/>
    <property type="match status" value="1"/>
</dbReference>
<dbReference type="Pfam" id="PF00201">
    <property type="entry name" value="UDPGT"/>
    <property type="match status" value="1"/>
</dbReference>
<accession>A0A917J159</accession>